<dbReference type="AlphaFoldDB" id="A0A644XHQ5"/>
<proteinExistence type="predicted"/>
<accession>A0A644XHQ5</accession>
<dbReference type="Pfam" id="PF05258">
    <property type="entry name" value="DciA"/>
    <property type="match status" value="1"/>
</dbReference>
<dbReference type="PANTHER" id="PTHR36456">
    <property type="entry name" value="UPF0232 PROTEIN SCO3875"/>
    <property type="match status" value="1"/>
</dbReference>
<evidence type="ECO:0000313" key="1">
    <source>
        <dbReference type="EMBL" id="MPM15311.1"/>
    </source>
</evidence>
<dbReference type="PANTHER" id="PTHR36456:SF1">
    <property type="entry name" value="UPF0232 PROTEIN SCO3875"/>
    <property type="match status" value="1"/>
</dbReference>
<organism evidence="1">
    <name type="scientific">bioreactor metagenome</name>
    <dbReference type="NCBI Taxonomy" id="1076179"/>
    <lineage>
        <taxon>unclassified sequences</taxon>
        <taxon>metagenomes</taxon>
        <taxon>ecological metagenomes</taxon>
    </lineage>
</organism>
<dbReference type="EMBL" id="VSSQ01002422">
    <property type="protein sequence ID" value="MPM15311.1"/>
    <property type="molecule type" value="Genomic_DNA"/>
</dbReference>
<sequence>MRRQKAVPVGEIFLEMIRRNGLEEGVVRVDIFNAWNSVVGERYSRYTTSKFFRDGRLVCTISSSAAKSTLIMHRLKIVQKINTILGKQIVKELIVK</sequence>
<gene>
    <name evidence="1" type="ORF">SDC9_61679</name>
</gene>
<name>A0A644XHQ5_9ZZZZ</name>
<protein>
    <recommendedName>
        <fullName evidence="2">DUF721 domain-containing protein</fullName>
    </recommendedName>
</protein>
<reference evidence="1" key="1">
    <citation type="submission" date="2019-08" db="EMBL/GenBank/DDBJ databases">
        <authorList>
            <person name="Kucharzyk K."/>
            <person name="Murdoch R.W."/>
            <person name="Higgins S."/>
            <person name="Loffler F."/>
        </authorList>
    </citation>
    <scope>NUCLEOTIDE SEQUENCE</scope>
</reference>
<comment type="caution">
    <text evidence="1">The sequence shown here is derived from an EMBL/GenBank/DDBJ whole genome shotgun (WGS) entry which is preliminary data.</text>
</comment>
<evidence type="ECO:0008006" key="2">
    <source>
        <dbReference type="Google" id="ProtNLM"/>
    </source>
</evidence>
<dbReference type="InterPro" id="IPR007922">
    <property type="entry name" value="DciA-like"/>
</dbReference>